<proteinExistence type="predicted"/>
<feature type="signal peptide" evidence="1">
    <location>
        <begin position="1"/>
        <end position="23"/>
    </location>
</feature>
<accession>A0A437LU50</accession>
<keyword evidence="3" id="KW-1185">Reference proteome</keyword>
<protein>
    <submittedName>
        <fullName evidence="2">Uncharacterized protein</fullName>
    </submittedName>
</protein>
<evidence type="ECO:0000256" key="1">
    <source>
        <dbReference type="SAM" id="SignalP"/>
    </source>
</evidence>
<feature type="chain" id="PRO_5019507067" evidence="1">
    <location>
        <begin position="24"/>
        <end position="116"/>
    </location>
</feature>
<sequence>MRSPRTVRAVVKALCCLAAAAFMGGVAIGAGAPAVESGHLPPACQAELDARLVRLERELMARRKALPPLPPGPKSSDAQWARDQALMKEAHTRLEQIGKEIDACVQRVRQQHRQPQ</sequence>
<dbReference type="AlphaFoldDB" id="A0A437LU50"/>
<dbReference type="RefSeq" id="WP_127682247.1">
    <property type="nucleotide sequence ID" value="NZ_SACM01000001.1"/>
</dbReference>
<dbReference type="EMBL" id="SACM01000001">
    <property type="protein sequence ID" value="RVT88793.1"/>
    <property type="molecule type" value="Genomic_DNA"/>
</dbReference>
<evidence type="ECO:0000313" key="3">
    <source>
        <dbReference type="Proteomes" id="UP000288587"/>
    </source>
</evidence>
<comment type="caution">
    <text evidence="2">The sequence shown here is derived from an EMBL/GenBank/DDBJ whole genome shotgun (WGS) entry which is preliminary data.</text>
</comment>
<evidence type="ECO:0000313" key="2">
    <source>
        <dbReference type="EMBL" id="RVT88793.1"/>
    </source>
</evidence>
<keyword evidence="1" id="KW-0732">Signal</keyword>
<organism evidence="2 3">
    <name type="scientific">Inhella crocodyli</name>
    <dbReference type="NCBI Taxonomy" id="2499851"/>
    <lineage>
        <taxon>Bacteria</taxon>
        <taxon>Pseudomonadati</taxon>
        <taxon>Pseudomonadota</taxon>
        <taxon>Betaproteobacteria</taxon>
        <taxon>Burkholderiales</taxon>
        <taxon>Sphaerotilaceae</taxon>
        <taxon>Inhella</taxon>
    </lineage>
</organism>
<reference evidence="2 3" key="1">
    <citation type="submission" date="2019-01" db="EMBL/GenBank/DDBJ databases">
        <authorList>
            <person name="Chen W.-M."/>
        </authorList>
    </citation>
    <scope>NUCLEOTIDE SEQUENCE [LARGE SCALE GENOMIC DNA]</scope>
    <source>
        <strain evidence="2 3">CCP-18</strain>
    </source>
</reference>
<gene>
    <name evidence="2" type="ORF">EOD73_07440</name>
</gene>
<dbReference type="Proteomes" id="UP000288587">
    <property type="component" value="Unassembled WGS sequence"/>
</dbReference>
<name>A0A437LU50_9BURK</name>